<reference evidence="1 2" key="1">
    <citation type="submission" date="2013-09" db="EMBL/GenBank/DDBJ databases">
        <title>High correlation between genotypes and phenotypes of environmental bacteria Comamonas testosteroni strains.</title>
        <authorList>
            <person name="Liu L."/>
            <person name="Zhu W."/>
            <person name="Xia X."/>
            <person name="Xu B."/>
            <person name="Luo M."/>
            <person name="Wang G."/>
        </authorList>
    </citation>
    <scope>NUCLEOTIDE SEQUENCE [LARGE SCALE GENOMIC DNA]</scope>
    <source>
        <strain evidence="1 2">DF2</strain>
    </source>
</reference>
<name>A0A0E3BVZ9_9BURK</name>
<keyword evidence="2" id="KW-1185">Reference proteome</keyword>
<gene>
    <name evidence="1" type="ORF">P608_10055</name>
</gene>
<accession>A0A0E3BVZ9</accession>
<evidence type="ECO:0000313" key="1">
    <source>
        <dbReference type="EMBL" id="KGH12683.1"/>
    </source>
</evidence>
<evidence type="ECO:0000313" key="2">
    <source>
        <dbReference type="Proteomes" id="UP000029549"/>
    </source>
</evidence>
<dbReference type="InterPro" id="IPR009838">
    <property type="entry name" value="T4SS_TraL"/>
</dbReference>
<dbReference type="Pfam" id="PF07178">
    <property type="entry name" value="TraL"/>
    <property type="match status" value="1"/>
</dbReference>
<dbReference type="Proteomes" id="UP000029549">
    <property type="component" value="Unassembled WGS sequence"/>
</dbReference>
<sequence>MKLIEIPRRIDEPPHLMLWSADELAPMLLGLVVGVVVGKALLCVLAGMLVTNLYRRFKDSNPDGYLLHMLYWTGAAFSKGRSMVNPFIRTFVA</sequence>
<proteinExistence type="predicted"/>
<dbReference type="NCBIfam" id="TIGR02762">
    <property type="entry name" value="TraL_TIGR"/>
    <property type="match status" value="1"/>
</dbReference>
<organism evidence="1 2">
    <name type="scientific">Comamonas thiooxydans</name>
    <dbReference type="NCBI Taxonomy" id="363952"/>
    <lineage>
        <taxon>Bacteria</taxon>
        <taxon>Pseudomonadati</taxon>
        <taxon>Pseudomonadota</taxon>
        <taxon>Betaproteobacteria</taxon>
        <taxon>Burkholderiales</taxon>
        <taxon>Comamonadaceae</taxon>
        <taxon>Comamonas</taxon>
    </lineage>
</organism>
<dbReference type="EMBL" id="AWTP01000104">
    <property type="protein sequence ID" value="KGH12683.1"/>
    <property type="molecule type" value="Genomic_DNA"/>
</dbReference>
<dbReference type="RefSeq" id="WP_034367684.1">
    <property type="nucleotide sequence ID" value="NZ_AWTO01000156.1"/>
</dbReference>
<protein>
    <submittedName>
        <fullName evidence="1">Conjugal transfer protein TraL</fullName>
    </submittedName>
</protein>
<comment type="caution">
    <text evidence="1">The sequence shown here is derived from an EMBL/GenBank/DDBJ whole genome shotgun (WGS) entry which is preliminary data.</text>
</comment>
<dbReference type="PATRIC" id="fig|285.48.peg.2327"/>
<dbReference type="GO" id="GO:0019867">
    <property type="term" value="C:outer membrane"/>
    <property type="evidence" value="ECO:0007669"/>
    <property type="project" value="InterPro"/>
</dbReference>
<dbReference type="AlphaFoldDB" id="A0A0E3BVZ9"/>